<proteinExistence type="predicted"/>
<dbReference type="AlphaFoldDB" id="A0AAU1I8W7"/>
<organism evidence="1">
    <name type="scientific">Streptomyces sp. NBC_00180</name>
    <dbReference type="NCBI Taxonomy" id="2903632"/>
    <lineage>
        <taxon>Bacteria</taxon>
        <taxon>Bacillati</taxon>
        <taxon>Actinomycetota</taxon>
        <taxon>Actinomycetes</taxon>
        <taxon>Kitasatosporales</taxon>
        <taxon>Streptomycetaceae</taxon>
        <taxon>Streptomyces</taxon>
    </lineage>
</organism>
<gene>
    <name evidence="1" type="ORF">OG477_42465</name>
</gene>
<protein>
    <submittedName>
        <fullName evidence="1">Transposase</fullName>
    </submittedName>
</protein>
<name>A0AAU1I8W7_9ACTN</name>
<accession>A0AAU1I8W7</accession>
<reference evidence="1" key="1">
    <citation type="submission" date="2022-10" db="EMBL/GenBank/DDBJ databases">
        <title>The complete genomes of actinobacterial strains from the NBC collection.</title>
        <authorList>
            <person name="Joergensen T.S."/>
            <person name="Alvarez Arevalo M."/>
            <person name="Sterndorff E.B."/>
            <person name="Faurdal D."/>
            <person name="Vuksanovic O."/>
            <person name="Mourched A.-S."/>
            <person name="Charusanti P."/>
            <person name="Shaw S."/>
            <person name="Blin K."/>
            <person name="Weber T."/>
        </authorList>
    </citation>
    <scope>NUCLEOTIDE SEQUENCE</scope>
    <source>
        <strain evidence="1">NBC 00180</strain>
    </source>
</reference>
<evidence type="ECO:0000313" key="1">
    <source>
        <dbReference type="EMBL" id="WTP91522.1"/>
    </source>
</evidence>
<sequence length="188" mass="20717">MKTTAWDQRLDVRADDKNLIGHAGVVLLRKVADRVGLARALAAAFPRGVGRGRRDRGVVLVRLACAMALGATNVLEAEQLQRHWRHLFPRPVSDSTLRRCLASADGPVAARIERIRAAIRRVVWTWLALRPGGFPWISVCGRQLTGWYVLNLDATVVTCSSRKQGAAGTFKGTWGHHPLGAWVANTRE</sequence>
<dbReference type="EMBL" id="CP108140">
    <property type="protein sequence ID" value="WTP91522.1"/>
    <property type="molecule type" value="Genomic_DNA"/>
</dbReference>